<dbReference type="PANTHER" id="PTHR43157">
    <property type="entry name" value="PHOSPHATIDYLINOSITOL-GLYCAN BIOSYNTHESIS CLASS F PROTEIN-RELATED"/>
    <property type="match status" value="1"/>
</dbReference>
<comment type="similarity">
    <text evidence="2">Belongs to the short-chain dehydrogenases/reductases (SDR) family.</text>
</comment>
<keyword evidence="3" id="KW-1133">Transmembrane helix</keyword>
<evidence type="ECO:0000256" key="1">
    <source>
        <dbReference type="ARBA" id="ARBA00023002"/>
    </source>
</evidence>
<evidence type="ECO:0000256" key="3">
    <source>
        <dbReference type="SAM" id="Phobius"/>
    </source>
</evidence>
<sequence length="330" mass="37718">MFWNITNWPLIFYPAVFGVINLYLVIYWNYFYNVTSFCKNNTRMDGKTVIITGCTSGIGKETVKDLAKRGAKVIMACRNVDLANKIKEDIIKETNNFNINVRKLDLCSLQSIRKFAEQINKEESKLDVLIHNAGVAQFLRNEVSKDNLEITMQTNHYGPFLLTHLLIDLLKRSYRSRIIVVSSIGYRFASINLNNPNPTNAILPFYLYFVSKRANVVFTLELARRLEGTGVTANCIHPGIIETNLLQNIPNGFYWFLILVLKPFFITAEQGAQTTIYLAVSEEINGVTGKYFKNCMEASLTKNVKNSVLGKKFWEISERMVKLQPTDPKI</sequence>
<dbReference type="Pfam" id="PF00106">
    <property type="entry name" value="adh_short"/>
    <property type="match status" value="1"/>
</dbReference>
<comment type="caution">
    <text evidence="4">The sequence shown here is derived from an EMBL/GenBank/DDBJ whole genome shotgun (WGS) entry which is preliminary data.</text>
</comment>
<dbReference type="Gene3D" id="3.40.50.720">
    <property type="entry name" value="NAD(P)-binding Rossmann-like Domain"/>
    <property type="match status" value="1"/>
</dbReference>
<dbReference type="InterPro" id="IPR036291">
    <property type="entry name" value="NAD(P)-bd_dom_sf"/>
</dbReference>
<dbReference type="InterPro" id="IPR002347">
    <property type="entry name" value="SDR_fam"/>
</dbReference>
<dbReference type="EMBL" id="JAUDFV010000147">
    <property type="protein sequence ID" value="KAL2720352.1"/>
    <property type="molecule type" value="Genomic_DNA"/>
</dbReference>
<dbReference type="AlphaFoldDB" id="A0ABD2AJ58"/>
<accession>A0ABD2AJ58</accession>
<gene>
    <name evidence="4" type="ORF">V1478_010618</name>
</gene>
<feature type="transmembrane region" description="Helical" evidence="3">
    <location>
        <begin position="12"/>
        <end position="31"/>
    </location>
</feature>
<name>A0ABD2AJ58_VESSQ</name>
<keyword evidence="3" id="KW-0812">Transmembrane</keyword>
<proteinExistence type="inferred from homology"/>
<dbReference type="PRINTS" id="PR00081">
    <property type="entry name" value="GDHRDH"/>
</dbReference>
<dbReference type="Proteomes" id="UP001607302">
    <property type="component" value="Unassembled WGS sequence"/>
</dbReference>
<keyword evidence="5" id="KW-1185">Reference proteome</keyword>
<evidence type="ECO:0000313" key="5">
    <source>
        <dbReference type="Proteomes" id="UP001607302"/>
    </source>
</evidence>
<keyword evidence="3" id="KW-0472">Membrane</keyword>
<evidence type="ECO:0000256" key="2">
    <source>
        <dbReference type="RuleBase" id="RU000363"/>
    </source>
</evidence>
<dbReference type="GO" id="GO:0016491">
    <property type="term" value="F:oxidoreductase activity"/>
    <property type="evidence" value="ECO:0007669"/>
    <property type="project" value="UniProtKB-KW"/>
</dbReference>
<evidence type="ECO:0000313" key="4">
    <source>
        <dbReference type="EMBL" id="KAL2720352.1"/>
    </source>
</evidence>
<dbReference type="PRINTS" id="PR00080">
    <property type="entry name" value="SDRFAMILY"/>
</dbReference>
<protein>
    <submittedName>
        <fullName evidence="4">Retinol dehydrogenase 14 isoform X2</fullName>
    </submittedName>
</protein>
<organism evidence="4 5">
    <name type="scientific">Vespula squamosa</name>
    <name type="common">Southern yellow jacket</name>
    <name type="synonym">Wasp</name>
    <dbReference type="NCBI Taxonomy" id="30214"/>
    <lineage>
        <taxon>Eukaryota</taxon>
        <taxon>Metazoa</taxon>
        <taxon>Ecdysozoa</taxon>
        <taxon>Arthropoda</taxon>
        <taxon>Hexapoda</taxon>
        <taxon>Insecta</taxon>
        <taxon>Pterygota</taxon>
        <taxon>Neoptera</taxon>
        <taxon>Endopterygota</taxon>
        <taxon>Hymenoptera</taxon>
        <taxon>Apocrita</taxon>
        <taxon>Aculeata</taxon>
        <taxon>Vespoidea</taxon>
        <taxon>Vespidae</taxon>
        <taxon>Vespinae</taxon>
        <taxon>Vespula</taxon>
    </lineage>
</organism>
<reference evidence="4 5" key="1">
    <citation type="journal article" date="2024" name="Ann. Entomol. Soc. Am.">
        <title>Genomic analyses of the southern and eastern yellowjacket wasps (Hymenoptera: Vespidae) reveal evolutionary signatures of social life.</title>
        <authorList>
            <person name="Catto M.A."/>
            <person name="Caine P.B."/>
            <person name="Orr S.E."/>
            <person name="Hunt B.G."/>
            <person name="Goodisman M.A.D."/>
        </authorList>
    </citation>
    <scope>NUCLEOTIDE SEQUENCE [LARGE SCALE GENOMIC DNA]</scope>
    <source>
        <strain evidence="4">233</strain>
        <tissue evidence="4">Head and thorax</tissue>
    </source>
</reference>
<keyword evidence="1" id="KW-0560">Oxidoreductase</keyword>
<dbReference type="SUPFAM" id="SSF51735">
    <property type="entry name" value="NAD(P)-binding Rossmann-fold domains"/>
    <property type="match status" value="1"/>
</dbReference>
<dbReference type="PANTHER" id="PTHR43157:SF66">
    <property type="entry name" value="WW DOMAIN-CONTAINING OXIDOREDUCTASE-LIKE PROTEIN"/>
    <property type="match status" value="1"/>
</dbReference>
<dbReference type="CDD" id="cd05327">
    <property type="entry name" value="retinol-DH_like_SDR_c_like"/>
    <property type="match status" value="1"/>
</dbReference>